<dbReference type="Pfam" id="PF01027">
    <property type="entry name" value="Bax1-I"/>
    <property type="match status" value="1"/>
</dbReference>
<keyword evidence="5 6" id="KW-0472">Membrane</keyword>
<evidence type="ECO:0000313" key="7">
    <source>
        <dbReference type="EMBL" id="EEW38058.1"/>
    </source>
</evidence>
<dbReference type="GeneID" id="78411432"/>
<protein>
    <submittedName>
        <fullName evidence="7">Uncharacterized protein</fullName>
    </submittedName>
</protein>
<feature type="transmembrane region" description="Helical" evidence="6">
    <location>
        <begin position="89"/>
        <end position="110"/>
    </location>
</feature>
<dbReference type="CDD" id="cd10432">
    <property type="entry name" value="BI-1-like_bacterial"/>
    <property type="match status" value="1"/>
</dbReference>
<dbReference type="PANTHER" id="PTHR23291">
    <property type="entry name" value="BAX INHIBITOR-RELATED"/>
    <property type="match status" value="1"/>
</dbReference>
<dbReference type="PANTHER" id="PTHR23291:SF50">
    <property type="entry name" value="PROTEIN LIFEGUARD 4"/>
    <property type="match status" value="1"/>
</dbReference>
<evidence type="ECO:0000256" key="3">
    <source>
        <dbReference type="ARBA" id="ARBA00022692"/>
    </source>
</evidence>
<dbReference type="GO" id="GO:0005886">
    <property type="term" value="C:plasma membrane"/>
    <property type="evidence" value="ECO:0007669"/>
    <property type="project" value="TreeGrafter"/>
</dbReference>
<dbReference type="RefSeq" id="WP_005605315.1">
    <property type="nucleotide sequence ID" value="NZ_CP102283.1"/>
</dbReference>
<evidence type="ECO:0000256" key="2">
    <source>
        <dbReference type="ARBA" id="ARBA00010350"/>
    </source>
</evidence>
<feature type="transmembrane region" description="Helical" evidence="6">
    <location>
        <begin position="116"/>
        <end position="136"/>
    </location>
</feature>
<dbReference type="HOGENOM" id="CLU_058671_1_1_9"/>
<dbReference type="AlphaFoldDB" id="C8NEF7"/>
<dbReference type="Proteomes" id="UP000005926">
    <property type="component" value="Unassembled WGS sequence"/>
</dbReference>
<feature type="transmembrane region" description="Helical" evidence="6">
    <location>
        <begin position="22"/>
        <end position="40"/>
    </location>
</feature>
<feature type="transmembrane region" description="Helical" evidence="6">
    <location>
        <begin position="148"/>
        <end position="167"/>
    </location>
</feature>
<dbReference type="STRING" id="638301.HMPREF0444_0302"/>
<evidence type="ECO:0000256" key="5">
    <source>
        <dbReference type="ARBA" id="ARBA00023136"/>
    </source>
</evidence>
<evidence type="ECO:0000256" key="6">
    <source>
        <dbReference type="RuleBase" id="RU004379"/>
    </source>
</evidence>
<comment type="subcellular location">
    <subcellularLocation>
        <location evidence="1">Membrane</location>
        <topology evidence="1">Multi-pass membrane protein</topology>
    </subcellularLocation>
</comment>
<name>C8NEF7_9LACT</name>
<organism evidence="7 8">
    <name type="scientific">Granulicatella adiacens ATCC 49175</name>
    <dbReference type="NCBI Taxonomy" id="638301"/>
    <lineage>
        <taxon>Bacteria</taxon>
        <taxon>Bacillati</taxon>
        <taxon>Bacillota</taxon>
        <taxon>Bacilli</taxon>
        <taxon>Lactobacillales</taxon>
        <taxon>Carnobacteriaceae</taxon>
        <taxon>Granulicatella</taxon>
    </lineage>
</organism>
<evidence type="ECO:0000256" key="1">
    <source>
        <dbReference type="ARBA" id="ARBA00004141"/>
    </source>
</evidence>
<keyword evidence="3 6" id="KW-0812">Transmembrane</keyword>
<feature type="transmembrane region" description="Helical" evidence="6">
    <location>
        <begin position="60"/>
        <end position="77"/>
    </location>
</feature>
<proteinExistence type="inferred from homology"/>
<evidence type="ECO:0000313" key="8">
    <source>
        <dbReference type="Proteomes" id="UP000005926"/>
    </source>
</evidence>
<sequence length="238" mass="26857">MENNHYSVQSSIEGRNQFFMKVYGWMFGGIAISAVVAYLFSTTPALFSLFYNFMVKTHGYGMWGIFLLQLVLVFLMRPDYEKLGNPIRYMVMYCLYAALTGLTFFTLTFVYDLGSIVQAFASTCALFVGLSVVGFTTKKDLTGWGQQALGALIGLIIASALNLFFFRSSMVEWIMSGISLIIFIILTIYDTQKLKRMYDYFEGQSALEGIAILGALELYLDFINIFLDILRLFGSGKD</sequence>
<comment type="caution">
    <text evidence="7">The sequence shown here is derived from an EMBL/GenBank/DDBJ whole genome shotgun (WGS) entry which is preliminary data.</text>
</comment>
<dbReference type="InterPro" id="IPR006214">
    <property type="entry name" value="Bax_inhibitor_1-related"/>
</dbReference>
<feature type="transmembrane region" description="Helical" evidence="6">
    <location>
        <begin position="173"/>
        <end position="189"/>
    </location>
</feature>
<reference evidence="7 8" key="1">
    <citation type="submission" date="2009-08" db="EMBL/GenBank/DDBJ databases">
        <authorList>
            <person name="Muzny D."/>
            <person name="Qin X."/>
            <person name="Deng J."/>
            <person name="Jiang H."/>
            <person name="Liu Y."/>
            <person name="Qu J."/>
            <person name="Song X.-Z."/>
            <person name="Zhang L."/>
            <person name="Thornton R."/>
            <person name="Coyle M."/>
            <person name="Francisco L."/>
            <person name="Jackson L."/>
            <person name="Javaid M."/>
            <person name="Korchina V."/>
            <person name="Kovar C."/>
            <person name="Mata R."/>
            <person name="Mathew T."/>
            <person name="Ngo R."/>
            <person name="Nguyen L."/>
            <person name="Nguyen N."/>
            <person name="Okwuonu G."/>
            <person name="Ongeri F."/>
            <person name="Pham C."/>
            <person name="Simmons D."/>
            <person name="Wilczek-Boney K."/>
            <person name="Hale W."/>
            <person name="Jakkamsetti A."/>
            <person name="Pham P."/>
            <person name="Ruth R."/>
            <person name="San Lucas F."/>
            <person name="Warren J."/>
            <person name="Zhang J."/>
            <person name="Zhao Z."/>
            <person name="Zhou C."/>
            <person name="Zhu D."/>
            <person name="Lee S."/>
            <person name="Bess C."/>
            <person name="Blankenburg K."/>
            <person name="Forbes L."/>
            <person name="Fu Q."/>
            <person name="Gubbala S."/>
            <person name="Hirani K."/>
            <person name="Jayaseelan J.C."/>
            <person name="Lara F."/>
            <person name="Munidasa M."/>
            <person name="Palculict T."/>
            <person name="Patil S."/>
            <person name="Pu L.-L."/>
            <person name="Saada N."/>
            <person name="Tang L."/>
            <person name="Weissenberger G."/>
            <person name="Zhu Y."/>
            <person name="Hemphill L."/>
            <person name="Shang Y."/>
            <person name="Youmans B."/>
            <person name="Ayvaz T."/>
            <person name="Ross M."/>
            <person name="Santibanez J."/>
            <person name="Aqrawi P."/>
            <person name="Gross S."/>
            <person name="Joshi V."/>
            <person name="Fowler G."/>
            <person name="Nazareth L."/>
            <person name="Reid J."/>
            <person name="Worley K."/>
            <person name="Petrosino J."/>
            <person name="Highlander S."/>
            <person name="Gibbs R."/>
        </authorList>
    </citation>
    <scope>NUCLEOTIDE SEQUENCE [LARGE SCALE GENOMIC DNA]</scope>
    <source>
        <strain evidence="7 8">ATCC 49175</strain>
    </source>
</reference>
<dbReference type="EMBL" id="ACKZ01000008">
    <property type="protein sequence ID" value="EEW38058.1"/>
    <property type="molecule type" value="Genomic_DNA"/>
</dbReference>
<evidence type="ECO:0000256" key="4">
    <source>
        <dbReference type="ARBA" id="ARBA00022989"/>
    </source>
</evidence>
<keyword evidence="4 6" id="KW-1133">Transmembrane helix</keyword>
<gene>
    <name evidence="7" type="ORF">HMPREF0444_0302</name>
</gene>
<keyword evidence="8" id="KW-1185">Reference proteome</keyword>
<dbReference type="eggNOG" id="COG0670">
    <property type="taxonomic scope" value="Bacteria"/>
</dbReference>
<feature type="transmembrane region" description="Helical" evidence="6">
    <location>
        <begin position="210"/>
        <end position="233"/>
    </location>
</feature>
<comment type="similarity">
    <text evidence="2 6">Belongs to the BI1 family.</text>
</comment>
<accession>C8NEF7</accession>